<proteinExistence type="predicted"/>
<sequence>MEIYEPRVSDGGAWSRDNLLGADGKIRYSTVVRRVTAFRPPTTDAEDAALAAVRTKNDDPKEFVGHVATATSGRPSRVIRAGADYIQGFNVPAGTATTVVSRVSPHGERTVLFTKMPDAQGRIQLEPDEAIPIRWMCCSDIVLEPPCTFTTEFVSILSHEMRSGELQDATGRDIDFGRYEPFVRADQKMAPLMRAAIPW</sequence>
<accession>A0A481YVB8</accession>
<reference evidence="1" key="1">
    <citation type="journal article" date="2019" name="MBio">
        <title>Virus Genomes from Deep Sea Sediments Expand the Ocean Megavirome and Support Independent Origins of Viral Gigantism.</title>
        <authorList>
            <person name="Backstrom D."/>
            <person name="Yutin N."/>
            <person name="Jorgensen S.L."/>
            <person name="Dharamshi J."/>
            <person name="Homa F."/>
            <person name="Zaremba-Niedwiedzka K."/>
            <person name="Spang A."/>
            <person name="Wolf Y.I."/>
            <person name="Koonin E.V."/>
            <person name="Ettema T.J."/>
        </authorList>
    </citation>
    <scope>NUCLEOTIDE SEQUENCE</scope>
</reference>
<protein>
    <submittedName>
        <fullName evidence="1">Uncharacterized protein</fullName>
    </submittedName>
</protein>
<name>A0A481YVB8_9VIRU</name>
<organism evidence="1">
    <name type="scientific">Marseillevirus LCMAC103</name>
    <dbReference type="NCBI Taxonomy" id="2506604"/>
    <lineage>
        <taxon>Viruses</taxon>
        <taxon>Varidnaviria</taxon>
        <taxon>Bamfordvirae</taxon>
        <taxon>Nucleocytoviricota</taxon>
        <taxon>Megaviricetes</taxon>
        <taxon>Pimascovirales</taxon>
        <taxon>Pimascovirales incertae sedis</taxon>
        <taxon>Marseilleviridae</taxon>
    </lineage>
</organism>
<gene>
    <name evidence="1" type="ORF">LCMAC103_00640</name>
</gene>
<evidence type="ECO:0000313" key="1">
    <source>
        <dbReference type="EMBL" id="QBK86735.1"/>
    </source>
</evidence>
<dbReference type="EMBL" id="MK500335">
    <property type="protein sequence ID" value="QBK86735.1"/>
    <property type="molecule type" value="Genomic_DNA"/>
</dbReference>